<evidence type="ECO:0000313" key="4">
    <source>
        <dbReference type="Proteomes" id="UP000053096"/>
    </source>
</evidence>
<feature type="region of interest" description="Disordered" evidence="1">
    <location>
        <begin position="52"/>
        <end position="72"/>
    </location>
</feature>
<dbReference type="RefSeq" id="WP_043208218.1">
    <property type="nucleotide sequence ID" value="NZ_CAJGUP010000112.1"/>
</dbReference>
<dbReference type="Proteomes" id="UP000053096">
    <property type="component" value="Unassembled WGS sequence"/>
</dbReference>
<accession>A0A0M7H506</accession>
<dbReference type="Proteomes" id="UP000092950">
    <property type="component" value="Chromosome"/>
</dbReference>
<dbReference type="InterPro" id="IPR007236">
    <property type="entry name" value="SlyX"/>
</dbReference>
<organism evidence="3 4">
    <name type="scientific">Bordetella pseudohinzii</name>
    <dbReference type="NCBI Taxonomy" id="1331258"/>
    <lineage>
        <taxon>Bacteria</taxon>
        <taxon>Pseudomonadati</taxon>
        <taxon>Pseudomonadota</taxon>
        <taxon>Betaproteobacteria</taxon>
        <taxon>Burkholderiales</taxon>
        <taxon>Alcaligenaceae</taxon>
        <taxon>Bordetella</taxon>
    </lineage>
</organism>
<evidence type="ECO:0000313" key="5">
    <source>
        <dbReference type="Proteomes" id="UP000092950"/>
    </source>
</evidence>
<dbReference type="EMBL" id="CP016440">
    <property type="protein sequence ID" value="ANY16148.1"/>
    <property type="molecule type" value="Genomic_DNA"/>
</dbReference>
<dbReference type="AlphaFoldDB" id="A0A0J6C7Q3"/>
<gene>
    <name evidence="2" type="ORF">BBN53_09700</name>
    <name evidence="3" type="ORF">ERS370011_03447</name>
</gene>
<dbReference type="PANTHER" id="PTHR36508:SF1">
    <property type="entry name" value="PROTEIN SLYX"/>
    <property type="match status" value="1"/>
</dbReference>
<dbReference type="Pfam" id="PF04102">
    <property type="entry name" value="SlyX"/>
    <property type="match status" value="1"/>
</dbReference>
<evidence type="ECO:0000256" key="1">
    <source>
        <dbReference type="SAM" id="MobiDB-lite"/>
    </source>
</evidence>
<dbReference type="PANTHER" id="PTHR36508">
    <property type="entry name" value="PROTEIN SLYX"/>
    <property type="match status" value="1"/>
</dbReference>
<reference evidence="3 4" key="1">
    <citation type="submission" date="2015-09" db="EMBL/GenBank/DDBJ databases">
        <authorList>
            <person name="Jackson K.R."/>
            <person name="Lunt B.L."/>
            <person name="Fisher J.N.B."/>
            <person name="Gardner A.V."/>
            <person name="Bailey M.E."/>
            <person name="Deus L.M."/>
            <person name="Earl A.S."/>
            <person name="Gibby P.D."/>
            <person name="Hartmann K.A."/>
            <person name="Liu J.E."/>
            <person name="Manci A.M."/>
            <person name="Nielsen D.A."/>
            <person name="Solomon M.B."/>
            <person name="Breakwell D.P."/>
            <person name="Burnett S.H."/>
            <person name="Grose J.H."/>
        </authorList>
    </citation>
    <scope>NUCLEOTIDE SEQUENCE [LARGE SCALE GENOMIC DNA]</scope>
    <source>
        <strain evidence="3 4">2789STDY5608636</strain>
    </source>
</reference>
<keyword evidence="5" id="KW-1185">Reference proteome</keyword>
<reference evidence="2 5" key="2">
    <citation type="submission" date="2016-07" db="EMBL/GenBank/DDBJ databases">
        <title>Complete genome sequences of Bordetella pseudohinzii.</title>
        <authorList>
            <person name="Spilker T."/>
            <person name="Darrah R."/>
            <person name="LiPuma J.J."/>
        </authorList>
    </citation>
    <scope>NUCLEOTIDE SEQUENCE [LARGE SCALE GENOMIC DNA]</scope>
    <source>
        <strain evidence="2 5">HI4681</strain>
    </source>
</reference>
<protein>
    <submittedName>
        <fullName evidence="2 3">SlyX</fullName>
    </submittedName>
</protein>
<evidence type="ECO:0000313" key="2">
    <source>
        <dbReference type="EMBL" id="ANY16148.1"/>
    </source>
</evidence>
<sequence length="72" mass="8269">MEHEHELAARVTELEVKLGFAEDLLDRLNLLVFEQQKQIEAMAAQIGQLRNQQNDGTGGAWRSLLDERPPHY</sequence>
<accession>A0A0J6C7Q3</accession>
<dbReference type="OrthoDB" id="5297107at2"/>
<name>A0A0J6C7Q3_9BORD</name>
<proteinExistence type="predicted"/>
<dbReference type="Gene3D" id="1.20.5.300">
    <property type="match status" value="1"/>
</dbReference>
<dbReference type="KEGG" id="bpdz:BBN53_09700"/>
<evidence type="ECO:0000313" key="3">
    <source>
        <dbReference type="EMBL" id="CUJ03991.1"/>
    </source>
</evidence>
<dbReference type="EMBL" id="CYTV01000011">
    <property type="protein sequence ID" value="CUJ03991.1"/>
    <property type="molecule type" value="Genomic_DNA"/>
</dbReference>